<reference evidence="1" key="1">
    <citation type="journal article" date="2019" name="bioRxiv">
        <title>The Genome of the Zebra Mussel, Dreissena polymorpha: A Resource for Invasive Species Research.</title>
        <authorList>
            <person name="McCartney M.A."/>
            <person name="Auch B."/>
            <person name="Kono T."/>
            <person name="Mallez S."/>
            <person name="Zhang Y."/>
            <person name="Obille A."/>
            <person name="Becker A."/>
            <person name="Abrahante J.E."/>
            <person name="Garbe J."/>
            <person name="Badalamenti J.P."/>
            <person name="Herman A."/>
            <person name="Mangelson H."/>
            <person name="Liachko I."/>
            <person name="Sullivan S."/>
            <person name="Sone E.D."/>
            <person name="Koren S."/>
            <person name="Silverstein K.A.T."/>
            <person name="Beckman K.B."/>
            <person name="Gohl D.M."/>
        </authorList>
    </citation>
    <scope>NUCLEOTIDE SEQUENCE</scope>
    <source>
        <strain evidence="1">Duluth1</strain>
        <tissue evidence="1">Whole animal</tissue>
    </source>
</reference>
<accession>A0A9D4KYE9</accession>
<dbReference type="EMBL" id="JAIWYP010000003">
    <property type="protein sequence ID" value="KAH3847181.1"/>
    <property type="molecule type" value="Genomic_DNA"/>
</dbReference>
<dbReference type="Proteomes" id="UP000828390">
    <property type="component" value="Unassembled WGS sequence"/>
</dbReference>
<gene>
    <name evidence="1" type="ORF">DPMN_089498</name>
</gene>
<organism evidence="1 2">
    <name type="scientific">Dreissena polymorpha</name>
    <name type="common">Zebra mussel</name>
    <name type="synonym">Mytilus polymorpha</name>
    <dbReference type="NCBI Taxonomy" id="45954"/>
    <lineage>
        <taxon>Eukaryota</taxon>
        <taxon>Metazoa</taxon>
        <taxon>Spiralia</taxon>
        <taxon>Lophotrochozoa</taxon>
        <taxon>Mollusca</taxon>
        <taxon>Bivalvia</taxon>
        <taxon>Autobranchia</taxon>
        <taxon>Heteroconchia</taxon>
        <taxon>Euheterodonta</taxon>
        <taxon>Imparidentia</taxon>
        <taxon>Neoheterodontei</taxon>
        <taxon>Myida</taxon>
        <taxon>Dreissenoidea</taxon>
        <taxon>Dreissenidae</taxon>
        <taxon>Dreissena</taxon>
    </lineage>
</organism>
<sequence length="53" mass="6266">MEVLRNSSMLRYTSRMKCVANKGCPEQFEVIKGRMEQLHQDFLVNEKECETEV</sequence>
<dbReference type="AlphaFoldDB" id="A0A9D4KYE9"/>
<protein>
    <submittedName>
        <fullName evidence="1">Uncharacterized protein</fullName>
    </submittedName>
</protein>
<evidence type="ECO:0000313" key="1">
    <source>
        <dbReference type="EMBL" id="KAH3847181.1"/>
    </source>
</evidence>
<evidence type="ECO:0000313" key="2">
    <source>
        <dbReference type="Proteomes" id="UP000828390"/>
    </source>
</evidence>
<comment type="caution">
    <text evidence="1">The sequence shown here is derived from an EMBL/GenBank/DDBJ whole genome shotgun (WGS) entry which is preliminary data.</text>
</comment>
<name>A0A9D4KYE9_DREPO</name>
<reference evidence="1" key="2">
    <citation type="submission" date="2020-11" db="EMBL/GenBank/DDBJ databases">
        <authorList>
            <person name="McCartney M.A."/>
            <person name="Auch B."/>
            <person name="Kono T."/>
            <person name="Mallez S."/>
            <person name="Becker A."/>
            <person name="Gohl D.M."/>
            <person name="Silverstein K.A.T."/>
            <person name="Koren S."/>
            <person name="Bechman K.B."/>
            <person name="Herman A."/>
            <person name="Abrahante J.E."/>
            <person name="Garbe J."/>
        </authorList>
    </citation>
    <scope>NUCLEOTIDE SEQUENCE</scope>
    <source>
        <strain evidence="1">Duluth1</strain>
        <tissue evidence="1">Whole animal</tissue>
    </source>
</reference>
<proteinExistence type="predicted"/>
<keyword evidence="2" id="KW-1185">Reference proteome</keyword>